<dbReference type="EMBL" id="CAEZVC010000069">
    <property type="protein sequence ID" value="CAB4625496.1"/>
    <property type="molecule type" value="Genomic_DNA"/>
</dbReference>
<name>A0A6J7MSM1_9ZZZZ</name>
<dbReference type="AlphaFoldDB" id="A0A6J7MSM1"/>
<protein>
    <submittedName>
        <fullName evidence="7">Unannotated protein</fullName>
    </submittedName>
</protein>
<dbReference type="InterPro" id="IPR012675">
    <property type="entry name" value="Beta-grasp_dom_sf"/>
</dbReference>
<evidence type="ECO:0000313" key="4">
    <source>
        <dbReference type="EMBL" id="CAB4625496.1"/>
    </source>
</evidence>
<dbReference type="Gene3D" id="3.10.20.30">
    <property type="match status" value="1"/>
</dbReference>
<dbReference type="EMBL" id="CAEZXY010000002">
    <property type="protein sequence ID" value="CAB4692982.1"/>
    <property type="molecule type" value="Genomic_DNA"/>
</dbReference>
<dbReference type="Pfam" id="PF02597">
    <property type="entry name" value="ThiS"/>
    <property type="match status" value="1"/>
</dbReference>
<dbReference type="EMBL" id="CAFBOK010000072">
    <property type="protein sequence ID" value="CAB4981599.1"/>
    <property type="molecule type" value="Genomic_DNA"/>
</dbReference>
<dbReference type="CDD" id="cd17506">
    <property type="entry name" value="Ubl_SAMP2_like"/>
    <property type="match status" value="1"/>
</dbReference>
<dbReference type="SUPFAM" id="SSF54285">
    <property type="entry name" value="MoaD/ThiS"/>
    <property type="match status" value="1"/>
</dbReference>
<proteinExistence type="predicted"/>
<dbReference type="EMBL" id="CAEUNJ010000083">
    <property type="protein sequence ID" value="CAB4372562.1"/>
    <property type="molecule type" value="Genomic_DNA"/>
</dbReference>
<dbReference type="InterPro" id="IPR016155">
    <property type="entry name" value="Mopterin_synth/thiamin_S_b"/>
</dbReference>
<dbReference type="EMBL" id="CAFBNJ010000018">
    <property type="protein sequence ID" value="CAB4946119.1"/>
    <property type="molecule type" value="Genomic_DNA"/>
</dbReference>
<evidence type="ECO:0000313" key="3">
    <source>
        <dbReference type="EMBL" id="CAB4581379.1"/>
    </source>
</evidence>
<evidence type="ECO:0000313" key="7">
    <source>
        <dbReference type="EMBL" id="CAB4981599.1"/>
    </source>
</evidence>
<dbReference type="InterPro" id="IPR003749">
    <property type="entry name" value="ThiS/MoaD-like"/>
</dbReference>
<evidence type="ECO:0000313" key="1">
    <source>
        <dbReference type="EMBL" id="CAB4346100.1"/>
    </source>
</evidence>
<dbReference type="EMBL" id="CAFBRD010000002">
    <property type="protein sequence ID" value="CAB5072808.1"/>
    <property type="molecule type" value="Genomic_DNA"/>
</dbReference>
<evidence type="ECO:0000313" key="5">
    <source>
        <dbReference type="EMBL" id="CAB4692982.1"/>
    </source>
</evidence>
<gene>
    <name evidence="3" type="ORF">UFOPK1762_00651</name>
    <name evidence="4" type="ORF">UFOPK1906_01144</name>
    <name evidence="5" type="ORF">UFOPK2624_00087</name>
    <name evidence="1" type="ORF">UFOPK3331_01727</name>
    <name evidence="6" type="ORF">UFOPK3785_00523</name>
    <name evidence="7" type="ORF">UFOPK3927_00746</name>
    <name evidence="2" type="ORF">UFOPK4201_01606</name>
    <name evidence="8" type="ORF">UFOPK4371_00077</name>
</gene>
<reference evidence="7" key="1">
    <citation type="submission" date="2020-05" db="EMBL/GenBank/DDBJ databases">
        <authorList>
            <person name="Chiriac C."/>
            <person name="Salcher M."/>
            <person name="Ghai R."/>
            <person name="Kavagutti S V."/>
        </authorList>
    </citation>
    <scope>NUCLEOTIDE SEQUENCE</scope>
</reference>
<organism evidence="7">
    <name type="scientific">freshwater metagenome</name>
    <dbReference type="NCBI Taxonomy" id="449393"/>
    <lineage>
        <taxon>unclassified sequences</taxon>
        <taxon>metagenomes</taxon>
        <taxon>ecological metagenomes</taxon>
    </lineage>
</organism>
<dbReference type="EMBL" id="CAEZTY010000016">
    <property type="protein sequence ID" value="CAB4581379.1"/>
    <property type="molecule type" value="Genomic_DNA"/>
</dbReference>
<dbReference type="EMBL" id="CAESAL010000090">
    <property type="protein sequence ID" value="CAB4346100.1"/>
    <property type="molecule type" value="Genomic_DNA"/>
</dbReference>
<evidence type="ECO:0000313" key="6">
    <source>
        <dbReference type="EMBL" id="CAB4946119.1"/>
    </source>
</evidence>
<accession>A0A6J7MSM1</accession>
<evidence type="ECO:0000313" key="8">
    <source>
        <dbReference type="EMBL" id="CAB5072808.1"/>
    </source>
</evidence>
<sequence>MFGLSACDHGRVKVRLHNPRRDLDIEGPITIINLLARLDLNREAVLVVRDGELVPGDQSLSDDDSIEIRPVISGGAL</sequence>
<evidence type="ECO:0000313" key="2">
    <source>
        <dbReference type="EMBL" id="CAB4372562.1"/>
    </source>
</evidence>